<feature type="compositionally biased region" description="Basic and acidic residues" evidence="1">
    <location>
        <begin position="1"/>
        <end position="39"/>
    </location>
</feature>
<evidence type="ECO:0000313" key="4">
    <source>
        <dbReference type="Proteomes" id="UP001151760"/>
    </source>
</evidence>
<protein>
    <submittedName>
        <fullName evidence="3">Zinc knuckle CX2CX4HX4C containing protein</fullName>
    </submittedName>
</protein>
<gene>
    <name evidence="3" type="ORF">Tco_0878955</name>
</gene>
<sequence length="302" mass="34279">MDVDQSRDSTKTEVNGKDKVNEDVIDQSVKDDQVEKEMNGRSVNDDCSGVKGSDRNDDDVYDELGDNKINEDVNKLHKNNVNQSNNKSYADVTGENVIDFERKLVVVPTEIDDNGVEVVVFDEVMVEEGSKRWEKTVCAYFVGYGMSVNELRYNLRKMWSRYGFKDIMDSNNGVFFIKFNTDDGIEFVVNKGPWLVKNKPLIVQRWDINMCLDKTKPEIIPLWIKLCNVPLEAWTTKGISALASRVGKPIMMDTTTDSMCKMGVGRIGFARVLVEVSAKKVLPYDIEVVYKNEAKEIICGKI</sequence>
<dbReference type="EMBL" id="BQNB010013786">
    <property type="protein sequence ID" value="GJT20249.1"/>
    <property type="molecule type" value="Genomic_DNA"/>
</dbReference>
<name>A0ABQ5C4S2_9ASTR</name>
<dbReference type="InterPro" id="IPR025558">
    <property type="entry name" value="DUF4283"/>
</dbReference>
<dbReference type="PANTHER" id="PTHR31286:SF165">
    <property type="entry name" value="DUF4283 DOMAIN-CONTAINING PROTEIN"/>
    <property type="match status" value="1"/>
</dbReference>
<dbReference type="InterPro" id="IPR040256">
    <property type="entry name" value="At4g02000-like"/>
</dbReference>
<dbReference type="Proteomes" id="UP001151760">
    <property type="component" value="Unassembled WGS sequence"/>
</dbReference>
<reference evidence="3" key="2">
    <citation type="submission" date="2022-01" db="EMBL/GenBank/DDBJ databases">
        <authorList>
            <person name="Yamashiro T."/>
            <person name="Shiraishi A."/>
            <person name="Satake H."/>
            <person name="Nakayama K."/>
        </authorList>
    </citation>
    <scope>NUCLEOTIDE SEQUENCE</scope>
</reference>
<organism evidence="3 4">
    <name type="scientific">Tanacetum coccineum</name>
    <dbReference type="NCBI Taxonomy" id="301880"/>
    <lineage>
        <taxon>Eukaryota</taxon>
        <taxon>Viridiplantae</taxon>
        <taxon>Streptophyta</taxon>
        <taxon>Embryophyta</taxon>
        <taxon>Tracheophyta</taxon>
        <taxon>Spermatophyta</taxon>
        <taxon>Magnoliopsida</taxon>
        <taxon>eudicotyledons</taxon>
        <taxon>Gunneridae</taxon>
        <taxon>Pentapetalae</taxon>
        <taxon>asterids</taxon>
        <taxon>campanulids</taxon>
        <taxon>Asterales</taxon>
        <taxon>Asteraceae</taxon>
        <taxon>Asteroideae</taxon>
        <taxon>Anthemideae</taxon>
        <taxon>Anthemidinae</taxon>
        <taxon>Tanacetum</taxon>
    </lineage>
</organism>
<evidence type="ECO:0000259" key="2">
    <source>
        <dbReference type="Pfam" id="PF14111"/>
    </source>
</evidence>
<dbReference type="Pfam" id="PF14111">
    <property type="entry name" value="DUF4283"/>
    <property type="match status" value="1"/>
</dbReference>
<reference evidence="3" key="1">
    <citation type="journal article" date="2022" name="Int. J. Mol. Sci.">
        <title>Draft Genome of Tanacetum Coccineum: Genomic Comparison of Closely Related Tanacetum-Family Plants.</title>
        <authorList>
            <person name="Yamashiro T."/>
            <person name="Shiraishi A."/>
            <person name="Nakayama K."/>
            <person name="Satake H."/>
        </authorList>
    </citation>
    <scope>NUCLEOTIDE SEQUENCE</scope>
</reference>
<keyword evidence="4" id="KW-1185">Reference proteome</keyword>
<evidence type="ECO:0000313" key="3">
    <source>
        <dbReference type="EMBL" id="GJT20249.1"/>
    </source>
</evidence>
<accession>A0ABQ5C4S2</accession>
<proteinExistence type="predicted"/>
<evidence type="ECO:0000256" key="1">
    <source>
        <dbReference type="SAM" id="MobiDB-lite"/>
    </source>
</evidence>
<comment type="caution">
    <text evidence="3">The sequence shown here is derived from an EMBL/GenBank/DDBJ whole genome shotgun (WGS) entry which is preliminary data.</text>
</comment>
<dbReference type="PANTHER" id="PTHR31286">
    <property type="entry name" value="GLYCINE-RICH CELL WALL STRUCTURAL PROTEIN 1.8-LIKE"/>
    <property type="match status" value="1"/>
</dbReference>
<feature type="domain" description="DUF4283" evidence="2">
    <location>
        <begin position="131"/>
        <end position="209"/>
    </location>
</feature>
<feature type="region of interest" description="Disordered" evidence="1">
    <location>
        <begin position="1"/>
        <end position="59"/>
    </location>
</feature>